<dbReference type="SUPFAM" id="SSF53850">
    <property type="entry name" value="Periplasmic binding protein-like II"/>
    <property type="match status" value="1"/>
</dbReference>
<dbReference type="AlphaFoldDB" id="A0A7C1XFI8"/>
<dbReference type="InterPro" id="IPR015168">
    <property type="entry name" value="SsuA/THI5"/>
</dbReference>
<comment type="subcellular location">
    <subcellularLocation>
        <location evidence="1">Periplasm</location>
    </subcellularLocation>
</comment>
<dbReference type="CDD" id="cd13557">
    <property type="entry name" value="PBP2_SsuA"/>
    <property type="match status" value="1"/>
</dbReference>
<evidence type="ECO:0000256" key="3">
    <source>
        <dbReference type="ARBA" id="ARBA00022448"/>
    </source>
</evidence>
<evidence type="ECO:0000313" key="9">
    <source>
        <dbReference type="EMBL" id="HEF26081.1"/>
    </source>
</evidence>
<dbReference type="PANTHER" id="PTHR30024">
    <property type="entry name" value="ALIPHATIC SULFONATES-BINDING PROTEIN-RELATED"/>
    <property type="match status" value="1"/>
</dbReference>
<organism evidence="9">
    <name type="scientific">Pseudomonas graminis</name>
    <dbReference type="NCBI Taxonomy" id="158627"/>
    <lineage>
        <taxon>Bacteria</taxon>
        <taxon>Pseudomonadati</taxon>
        <taxon>Pseudomonadota</taxon>
        <taxon>Gammaproteobacteria</taxon>
        <taxon>Pseudomonadales</taxon>
        <taxon>Pseudomonadaceae</taxon>
        <taxon>Pseudomonas</taxon>
    </lineage>
</organism>
<protein>
    <recommendedName>
        <fullName evidence="6">Putative aliphatic sulfonates-binding protein</fullName>
    </recommendedName>
</protein>
<dbReference type="PANTHER" id="PTHR30024:SF42">
    <property type="entry name" value="ALIPHATIC SULFONATES-BINDING PROTEIN-RELATED"/>
    <property type="match status" value="1"/>
</dbReference>
<comment type="caution">
    <text evidence="9">The sequence shown here is derived from an EMBL/GenBank/DDBJ whole genome shotgun (WGS) entry which is preliminary data.</text>
</comment>
<dbReference type="GO" id="GO:0016020">
    <property type="term" value="C:membrane"/>
    <property type="evidence" value="ECO:0007669"/>
    <property type="project" value="InterPro"/>
</dbReference>
<dbReference type="InterPro" id="IPR001638">
    <property type="entry name" value="Solute-binding_3/MltF_N"/>
</dbReference>
<reference evidence="9" key="1">
    <citation type="journal article" date="2020" name="mSystems">
        <title>Genome- and Community-Level Interaction Insights into Carbon Utilization and Element Cycling Functions of Hydrothermarchaeota in Hydrothermal Sediment.</title>
        <authorList>
            <person name="Zhou Z."/>
            <person name="Liu Y."/>
            <person name="Xu W."/>
            <person name="Pan J."/>
            <person name="Luo Z.H."/>
            <person name="Li M."/>
        </authorList>
    </citation>
    <scope>NUCLEOTIDE SEQUENCE [LARGE SCALE GENOMIC DNA]</scope>
    <source>
        <strain evidence="9">SpSt-200</strain>
    </source>
</reference>
<evidence type="ECO:0000256" key="5">
    <source>
        <dbReference type="ARBA" id="ARBA00055538"/>
    </source>
</evidence>
<dbReference type="FunFam" id="3.40.190.10:FF:000050">
    <property type="entry name" value="Sulfonate ABC transporter substrate-binding protein"/>
    <property type="match status" value="1"/>
</dbReference>
<dbReference type="NCBIfam" id="TIGR01728">
    <property type="entry name" value="SsuA_fam"/>
    <property type="match status" value="1"/>
</dbReference>
<comment type="function">
    <text evidence="5">Part of a binding-protein-dependent transport system for aliphatic sulfonates. Putative binding protein.</text>
</comment>
<sequence>MKIVRTLGSALLAVIGINLACGNVAAAADSSDPAELRIGYQKGSIALVLAKEQGLLEKRFPGTHVQWIEFPAGPQMLEALNIGALDVGSTGDIPPLFAQAAGADLLYIGAEPAKPQAETLLVAADSPLQQVADLKGKKVAFQKGSSSHNLILRALNHAGLQYTDIQPVYLSPADARAAFEQGSVDAWAIWEPFSSLALSSGGARLLADGSGLGLSGPIYTARRSYAAGHGALLNALLEQLTQAEALTRSQRQLSLDVLTRSMGLPQVVIARYMDNRPASPILPITPQIIAAQQQTADLFFENHLLPKRIDISAVAKPL</sequence>
<evidence type="ECO:0000256" key="4">
    <source>
        <dbReference type="ARBA" id="ARBA00022729"/>
    </source>
</evidence>
<evidence type="ECO:0000256" key="7">
    <source>
        <dbReference type="SAM" id="SignalP"/>
    </source>
</evidence>
<dbReference type="SMART" id="SM00062">
    <property type="entry name" value="PBPb"/>
    <property type="match status" value="1"/>
</dbReference>
<evidence type="ECO:0000256" key="2">
    <source>
        <dbReference type="ARBA" id="ARBA00010742"/>
    </source>
</evidence>
<feature type="domain" description="Solute-binding protein family 3/N-terminal" evidence="8">
    <location>
        <begin position="35"/>
        <end position="256"/>
    </location>
</feature>
<dbReference type="Gene3D" id="3.40.190.10">
    <property type="entry name" value="Periplasmic binding protein-like II"/>
    <property type="match status" value="2"/>
</dbReference>
<dbReference type="GO" id="GO:0042626">
    <property type="term" value="F:ATPase-coupled transmembrane transporter activity"/>
    <property type="evidence" value="ECO:0007669"/>
    <property type="project" value="InterPro"/>
</dbReference>
<evidence type="ECO:0000256" key="6">
    <source>
        <dbReference type="ARBA" id="ARBA00070228"/>
    </source>
</evidence>
<feature type="signal peptide" evidence="7">
    <location>
        <begin position="1"/>
        <end position="20"/>
    </location>
</feature>
<accession>A0A7C1XFI8</accession>
<evidence type="ECO:0000256" key="1">
    <source>
        <dbReference type="ARBA" id="ARBA00004418"/>
    </source>
</evidence>
<feature type="chain" id="PRO_5027648945" description="Putative aliphatic sulfonates-binding protein" evidence="7">
    <location>
        <begin position="21"/>
        <end position="318"/>
    </location>
</feature>
<comment type="similarity">
    <text evidence="2">Belongs to the bacterial solute-binding protein SsuA/TauA family.</text>
</comment>
<dbReference type="Pfam" id="PF09084">
    <property type="entry name" value="NMT1"/>
    <property type="match status" value="1"/>
</dbReference>
<name>A0A7C1XFI8_9PSED</name>
<dbReference type="NCBIfam" id="NF008588">
    <property type="entry name" value="PRK11553.1"/>
    <property type="match status" value="1"/>
</dbReference>
<dbReference type="InterPro" id="IPR010067">
    <property type="entry name" value="ABC_SsuA_sub-bd"/>
</dbReference>
<keyword evidence="3" id="KW-0813">Transport</keyword>
<gene>
    <name evidence="9" type="ORF">ENP23_09910</name>
</gene>
<keyword evidence="4 7" id="KW-0732">Signal</keyword>
<dbReference type="GO" id="GO:0042597">
    <property type="term" value="C:periplasmic space"/>
    <property type="evidence" value="ECO:0007669"/>
    <property type="project" value="UniProtKB-SubCell"/>
</dbReference>
<proteinExistence type="inferred from homology"/>
<evidence type="ECO:0000259" key="8">
    <source>
        <dbReference type="SMART" id="SM00062"/>
    </source>
</evidence>
<dbReference type="EMBL" id="DSIN01000019">
    <property type="protein sequence ID" value="HEF26081.1"/>
    <property type="molecule type" value="Genomic_DNA"/>
</dbReference>